<dbReference type="EMBL" id="BFAV01000141">
    <property type="protein sequence ID" value="GBF34576.1"/>
    <property type="molecule type" value="Genomic_DNA"/>
</dbReference>
<gene>
    <name evidence="2" type="ORF">DCCM_3695</name>
</gene>
<dbReference type="Proteomes" id="UP000239549">
    <property type="component" value="Unassembled WGS sequence"/>
</dbReference>
<dbReference type="AlphaFoldDB" id="A0A2L2XJX3"/>
<feature type="coiled-coil region" evidence="1">
    <location>
        <begin position="81"/>
        <end position="108"/>
    </location>
</feature>
<reference evidence="3" key="1">
    <citation type="submission" date="2018-02" db="EMBL/GenBank/DDBJ databases">
        <title>Genome sequence of Desulfocucumis palustris strain NAW-5.</title>
        <authorList>
            <person name="Watanabe M."/>
            <person name="Kojima H."/>
            <person name="Fukui M."/>
        </authorList>
    </citation>
    <scope>NUCLEOTIDE SEQUENCE [LARGE SCALE GENOMIC DNA]</scope>
    <source>
        <strain evidence="3">NAW-5</strain>
    </source>
</reference>
<evidence type="ECO:0000256" key="1">
    <source>
        <dbReference type="SAM" id="Coils"/>
    </source>
</evidence>
<evidence type="ECO:0000313" key="2">
    <source>
        <dbReference type="EMBL" id="GBF34576.1"/>
    </source>
</evidence>
<accession>A0A2L2XJX3</accession>
<name>A0A2L2XJX3_9FIRM</name>
<keyword evidence="1" id="KW-0175">Coiled coil</keyword>
<keyword evidence="3" id="KW-1185">Reference proteome</keyword>
<comment type="caution">
    <text evidence="2">The sequence shown here is derived from an EMBL/GenBank/DDBJ whole genome shotgun (WGS) entry which is preliminary data.</text>
</comment>
<proteinExistence type="predicted"/>
<protein>
    <submittedName>
        <fullName evidence="2">Phage tail length tape-measure protein</fullName>
    </submittedName>
</protein>
<evidence type="ECO:0000313" key="3">
    <source>
        <dbReference type="Proteomes" id="UP000239549"/>
    </source>
</evidence>
<sequence>MELFQKLGEKAKEIGGKARDIGENIGEKAKGVGGKAMEITKRSGELIEVTKLKFELSKLEKEMENNLRGLGLLVFQKYRGADGLDEEIERLCQSTAKVEEEIKDAEVEIEKLSPKPPTCPDCNLELPQGGRFCSYCGKELLKDDELKDEVKE</sequence>
<dbReference type="RefSeq" id="WP_231702765.1">
    <property type="nucleotide sequence ID" value="NZ_BFAV01000141.1"/>
</dbReference>
<organism evidence="2 3">
    <name type="scientific">Desulfocucumis palustris</name>
    <dbReference type="NCBI Taxonomy" id="1898651"/>
    <lineage>
        <taxon>Bacteria</taxon>
        <taxon>Bacillati</taxon>
        <taxon>Bacillota</taxon>
        <taxon>Clostridia</taxon>
        <taxon>Eubacteriales</taxon>
        <taxon>Desulfocucumaceae</taxon>
        <taxon>Desulfocucumis</taxon>
    </lineage>
</organism>